<keyword evidence="1" id="KW-0143">Chaperone</keyword>
<dbReference type="InterPro" id="IPR040400">
    <property type="entry name" value="BAG5/6/7/8"/>
</dbReference>
<protein>
    <recommendedName>
        <fullName evidence="4">BAG domain-containing protein</fullName>
    </recommendedName>
</protein>
<gene>
    <name evidence="5" type="ORF">D0Y65_049850</name>
</gene>
<dbReference type="Gene3D" id="1.20.58.120">
    <property type="entry name" value="BAG domain"/>
    <property type="match status" value="1"/>
</dbReference>
<dbReference type="PANTHER" id="PTHR33322:SF4">
    <property type="entry name" value="BAG DOMAIN CONTAINING PROTEIN, EXPRESSED"/>
    <property type="match status" value="1"/>
</dbReference>
<dbReference type="PROSITE" id="PS51035">
    <property type="entry name" value="BAG"/>
    <property type="match status" value="1"/>
</dbReference>
<dbReference type="Gramene" id="XM_028356147.1">
    <property type="protein sequence ID" value="XP_028211948.1"/>
    <property type="gene ID" value="LOC114394537"/>
</dbReference>
<feature type="coiled-coil region" evidence="2">
    <location>
        <begin position="330"/>
        <end position="364"/>
    </location>
</feature>
<evidence type="ECO:0000313" key="6">
    <source>
        <dbReference type="Proteomes" id="UP000289340"/>
    </source>
</evidence>
<sequence>MMQMKNTPLYRTTPWGGMAEPCFRKAPSKVVSIPVHFVGSERTRTNSDSATEIQRVLRGFLVRNTLRKITAMRVELERIESEISVEVMKLKREQRERVRVSETIMNLLLKLDSVRVLHYSGLRECRKSLINKAIALQEMLDQMAVTHSDEMEEKESECVEAKNCLVEEEEEEGEGEGSGMETLKNGEIEMEEEEGKVKWVREDNCLVKEEEDNGIETLRSGEVERQKEESGCMEEESIGLGKSLVVEKEGEIECEEEQEEGEEIEALRNEEVEDKEGVGTSSVAENCLMKEEGGDYERAEGDGKKKDLLEKMVEDNQKMVEMMTQLFQRNEMQTTLLTSLSQRVEQLERALACEKLRRKKKRKADAKIKRNNPKNGFI</sequence>
<reference evidence="5 6" key="1">
    <citation type="submission" date="2018-09" db="EMBL/GenBank/DDBJ databases">
        <title>A high-quality reference genome of wild soybean provides a powerful tool to mine soybean genomes.</title>
        <authorList>
            <person name="Xie M."/>
            <person name="Chung C.Y.L."/>
            <person name="Li M.-W."/>
            <person name="Wong F.-L."/>
            <person name="Chan T.-F."/>
            <person name="Lam H.-M."/>
        </authorList>
    </citation>
    <scope>NUCLEOTIDE SEQUENCE [LARGE SCALE GENOMIC DNA]</scope>
    <source>
        <strain evidence="6">cv. W05</strain>
        <tissue evidence="5">Hypocotyl of etiolated seedlings</tissue>
    </source>
</reference>
<organism evidence="5 6">
    <name type="scientific">Glycine soja</name>
    <name type="common">Wild soybean</name>
    <dbReference type="NCBI Taxonomy" id="3848"/>
    <lineage>
        <taxon>Eukaryota</taxon>
        <taxon>Viridiplantae</taxon>
        <taxon>Streptophyta</taxon>
        <taxon>Embryophyta</taxon>
        <taxon>Tracheophyta</taxon>
        <taxon>Spermatophyta</taxon>
        <taxon>Magnoliopsida</taxon>
        <taxon>eudicotyledons</taxon>
        <taxon>Gunneridae</taxon>
        <taxon>Pentapetalae</taxon>
        <taxon>rosids</taxon>
        <taxon>fabids</taxon>
        <taxon>Fabales</taxon>
        <taxon>Fabaceae</taxon>
        <taxon>Papilionoideae</taxon>
        <taxon>50 kb inversion clade</taxon>
        <taxon>NPAAA clade</taxon>
        <taxon>indigoferoid/millettioid clade</taxon>
        <taxon>Phaseoleae</taxon>
        <taxon>Glycine</taxon>
        <taxon>Glycine subgen. Soja</taxon>
    </lineage>
</organism>
<proteinExistence type="predicted"/>
<dbReference type="SMART" id="SM00264">
    <property type="entry name" value="BAG"/>
    <property type="match status" value="1"/>
</dbReference>
<dbReference type="AlphaFoldDB" id="A0A445FYW1"/>
<feature type="compositionally biased region" description="Basic and acidic residues" evidence="3">
    <location>
        <begin position="288"/>
        <end position="303"/>
    </location>
</feature>
<dbReference type="GO" id="GO:0051087">
    <property type="term" value="F:protein-folding chaperone binding"/>
    <property type="evidence" value="ECO:0007669"/>
    <property type="project" value="InterPro"/>
</dbReference>
<dbReference type="SUPFAM" id="SSF63491">
    <property type="entry name" value="BAG domain"/>
    <property type="match status" value="1"/>
</dbReference>
<dbReference type="FunFam" id="1.20.58.120:FF:000010">
    <property type="entry name" value="BAG family molecular chaperone regulator 6"/>
    <property type="match status" value="1"/>
</dbReference>
<feature type="region of interest" description="Disordered" evidence="3">
    <location>
        <begin position="270"/>
        <end position="303"/>
    </location>
</feature>
<evidence type="ECO:0000256" key="2">
    <source>
        <dbReference type="SAM" id="Coils"/>
    </source>
</evidence>
<evidence type="ECO:0000256" key="3">
    <source>
        <dbReference type="SAM" id="MobiDB-lite"/>
    </source>
</evidence>
<dbReference type="GO" id="GO:0006457">
    <property type="term" value="P:protein folding"/>
    <property type="evidence" value="ECO:0007669"/>
    <property type="project" value="TreeGrafter"/>
</dbReference>
<comment type="caution">
    <text evidence="5">The sequence shown here is derived from an EMBL/GenBank/DDBJ whole genome shotgun (WGS) entry which is preliminary data.</text>
</comment>
<feature type="coiled-coil region" evidence="2">
    <location>
        <begin position="62"/>
        <end position="96"/>
    </location>
</feature>
<dbReference type="InterPro" id="IPR036533">
    <property type="entry name" value="BAG_dom_sf"/>
</dbReference>
<evidence type="ECO:0000313" key="5">
    <source>
        <dbReference type="EMBL" id="RZB54120.1"/>
    </source>
</evidence>
<evidence type="ECO:0000256" key="1">
    <source>
        <dbReference type="ARBA" id="ARBA00023186"/>
    </source>
</evidence>
<keyword evidence="2" id="KW-0175">Coiled coil</keyword>
<evidence type="ECO:0000259" key="4">
    <source>
        <dbReference type="PROSITE" id="PS51035"/>
    </source>
</evidence>
<dbReference type="GO" id="GO:0009506">
    <property type="term" value="C:plasmodesma"/>
    <property type="evidence" value="ECO:0007669"/>
    <property type="project" value="TreeGrafter"/>
</dbReference>
<feature type="domain" description="BAG" evidence="4">
    <location>
        <begin position="65"/>
        <end position="144"/>
    </location>
</feature>
<accession>A0A445FYW1</accession>
<dbReference type="InterPro" id="IPR003103">
    <property type="entry name" value="BAG_domain"/>
</dbReference>
<keyword evidence="6" id="KW-1185">Reference proteome</keyword>
<dbReference type="EMBL" id="QZWG01000018">
    <property type="protein sequence ID" value="RZB54120.1"/>
    <property type="molecule type" value="Genomic_DNA"/>
</dbReference>
<dbReference type="PROSITE" id="PS50096">
    <property type="entry name" value="IQ"/>
    <property type="match status" value="1"/>
</dbReference>
<dbReference type="PANTHER" id="PTHR33322">
    <property type="entry name" value="BAG DOMAIN CONTAINING PROTEIN, EXPRESSED"/>
    <property type="match status" value="1"/>
</dbReference>
<name>A0A445FYW1_GLYSO</name>
<dbReference type="Proteomes" id="UP000289340">
    <property type="component" value="Chromosome 18"/>
</dbReference>
<dbReference type="Pfam" id="PF02179">
    <property type="entry name" value="BAG"/>
    <property type="match status" value="1"/>
</dbReference>